<evidence type="ECO:0000256" key="1">
    <source>
        <dbReference type="SAM" id="Phobius"/>
    </source>
</evidence>
<keyword evidence="1" id="KW-1133">Transmembrane helix</keyword>
<dbReference type="AlphaFoldDB" id="A0A927B708"/>
<feature type="transmembrane region" description="Helical" evidence="1">
    <location>
        <begin position="287"/>
        <end position="311"/>
    </location>
</feature>
<dbReference type="EMBL" id="JACXAA010000013">
    <property type="protein sequence ID" value="MBD2756630.1"/>
    <property type="molecule type" value="Genomic_DNA"/>
</dbReference>
<feature type="transmembrane region" description="Helical" evidence="1">
    <location>
        <begin position="21"/>
        <end position="38"/>
    </location>
</feature>
<reference evidence="2" key="1">
    <citation type="submission" date="2020-09" db="EMBL/GenBank/DDBJ databases">
        <authorList>
            <person name="Kim M.K."/>
        </authorList>
    </citation>
    <scope>NUCLEOTIDE SEQUENCE</scope>
    <source>
        <strain evidence="2">BT704</strain>
    </source>
</reference>
<dbReference type="RefSeq" id="WP_191042250.1">
    <property type="nucleotide sequence ID" value="NZ_JACXAA010000013.1"/>
</dbReference>
<accession>A0A927B708</accession>
<evidence type="ECO:0000313" key="2">
    <source>
        <dbReference type="EMBL" id="MBD2756630.1"/>
    </source>
</evidence>
<feature type="transmembrane region" description="Helical" evidence="1">
    <location>
        <begin position="195"/>
        <end position="222"/>
    </location>
</feature>
<proteinExistence type="predicted"/>
<sequence length="580" mass="65479">MVTLPDTRQSRQTHYGLPDRLLAGGLLLIPIIVFWYVWDRYAVNVPKWDDHVLKVLLFNLEKETSFSEKFYEFIRQHNEHRIVYDRLITWLDFTISGKLNYRHLMVVGNLSLLGLLLIFGVVLGRSLVGQNKNQSIDYLANGLVYLPPVAFLLLNLSQWENMFWGMAALQNFTVILWVFWAAYLLSFTRPISLPLLLAIAATLTSGNGLLIWPIGFAILLAQKIFRARSSYKPLVIWSIGAIVIIALYFWGYQKPPGNPVVKGSFVDLIIGWLAFNGAAGEAFPFRIVLTMCLLLGGALSVLVLGALLYILKKGLTQRELSSIDYFFAAATVFLLTTAATVAWGRLGFGMSTLITSRYKIYSLLLLALAYSYILVQTRPSQRKWVLRSGLLFSVVLMVSSYRMYLDEAISLRQYLLTKQFDWTYSTNRPISAIDPQTARILNNSPAFYDRILPDLYRPVNGSSVPFSSINKTGDSFVFTDTTAVTSIGPDAGTYILARSAKRIYLFPTIPTLTSSWKANIGLQDLFRKGISSSFSEAELDSATYQIERLIVRADGGFERHPTDQTITAAPQKRRDIQKNW</sequence>
<keyword evidence="1" id="KW-0812">Transmembrane</keyword>
<evidence type="ECO:0000313" key="3">
    <source>
        <dbReference type="Proteomes" id="UP000653797"/>
    </source>
</evidence>
<feature type="transmembrane region" description="Helical" evidence="1">
    <location>
        <begin position="234"/>
        <end position="252"/>
    </location>
</feature>
<keyword evidence="3" id="KW-1185">Reference proteome</keyword>
<organism evidence="2 3">
    <name type="scientific">Spirosoma validum</name>
    <dbReference type="NCBI Taxonomy" id="2771355"/>
    <lineage>
        <taxon>Bacteria</taxon>
        <taxon>Pseudomonadati</taxon>
        <taxon>Bacteroidota</taxon>
        <taxon>Cytophagia</taxon>
        <taxon>Cytophagales</taxon>
        <taxon>Cytophagaceae</taxon>
        <taxon>Spirosoma</taxon>
    </lineage>
</organism>
<feature type="transmembrane region" description="Helical" evidence="1">
    <location>
        <begin position="323"/>
        <end position="346"/>
    </location>
</feature>
<keyword evidence="1" id="KW-0472">Membrane</keyword>
<dbReference type="Proteomes" id="UP000653797">
    <property type="component" value="Unassembled WGS sequence"/>
</dbReference>
<feature type="transmembrane region" description="Helical" evidence="1">
    <location>
        <begin position="384"/>
        <end position="404"/>
    </location>
</feature>
<comment type="caution">
    <text evidence="2">The sequence shown here is derived from an EMBL/GenBank/DDBJ whole genome shotgun (WGS) entry which is preliminary data.</text>
</comment>
<protein>
    <submittedName>
        <fullName evidence="2">Uncharacterized protein</fullName>
    </submittedName>
</protein>
<feature type="transmembrane region" description="Helical" evidence="1">
    <location>
        <begin position="104"/>
        <end position="124"/>
    </location>
</feature>
<feature type="transmembrane region" description="Helical" evidence="1">
    <location>
        <begin position="358"/>
        <end position="375"/>
    </location>
</feature>
<name>A0A927B708_9BACT</name>
<gene>
    <name evidence="2" type="ORF">IC230_27350</name>
</gene>
<feature type="transmembrane region" description="Helical" evidence="1">
    <location>
        <begin position="162"/>
        <end position="183"/>
    </location>
</feature>
<feature type="transmembrane region" description="Helical" evidence="1">
    <location>
        <begin position="136"/>
        <end position="156"/>
    </location>
</feature>